<dbReference type="InterPro" id="IPR053204">
    <property type="entry name" value="Oxopyrrolidines_Biosynth-assoc"/>
</dbReference>
<dbReference type="PANTHER" id="PTHR38797">
    <property type="entry name" value="NUCLEAR PORE COMPLEX PROTEIN NUP85-RELATED"/>
    <property type="match status" value="1"/>
</dbReference>
<dbReference type="GeneID" id="54557836"/>
<keyword evidence="3" id="KW-1185">Reference proteome</keyword>
<gene>
    <name evidence="2" type="ORF">M409DRAFT_18578</name>
</gene>
<evidence type="ECO:0000313" key="2">
    <source>
        <dbReference type="EMBL" id="KAF2171461.1"/>
    </source>
</evidence>
<dbReference type="InterPro" id="IPR022085">
    <property type="entry name" value="OpdG"/>
</dbReference>
<dbReference type="RefSeq" id="XP_033672350.1">
    <property type="nucleotide sequence ID" value="XM_033804564.1"/>
</dbReference>
<dbReference type="PANTHER" id="PTHR38797:SF4">
    <property type="entry name" value="NUCLEAR PORE COMPLEX PROTEIN NUP85"/>
    <property type="match status" value="1"/>
</dbReference>
<dbReference type="OrthoDB" id="3350591at2759"/>
<dbReference type="EMBL" id="ML993583">
    <property type="protein sequence ID" value="KAF2171461.1"/>
    <property type="molecule type" value="Genomic_DNA"/>
</dbReference>
<dbReference type="Proteomes" id="UP000799537">
    <property type="component" value="Unassembled WGS sequence"/>
</dbReference>
<evidence type="ECO:0000256" key="1">
    <source>
        <dbReference type="SAM" id="MobiDB-lite"/>
    </source>
</evidence>
<name>A0A6A6CWI0_ZASCE</name>
<evidence type="ECO:0000313" key="3">
    <source>
        <dbReference type="Proteomes" id="UP000799537"/>
    </source>
</evidence>
<sequence length="258" mass="29093">MAQRPPLTFENFNSRRHVLEKLFDGSVTPAVAAEQLANATVADRESLDEGLEITWACVLVAARENPEMQEKLVELLQAIVTLPAPEGEKGGVWQEMPGLGMEFNHEWNALELAPDGKERQDGIDAFVHVNQFAAKLFEVDSRHFDYSMFALWTMRDALERTVSQRNQDTEPLDAFLPAAAAWIHLAGKSLKQCEDDFPPDRGAQPGKGGPLWEGKHGFCPERWRLWQKRFDELAADAQLEQSLREAARRAGEQMRKLA</sequence>
<proteinExistence type="predicted"/>
<reference evidence="2" key="1">
    <citation type="journal article" date="2020" name="Stud. Mycol.">
        <title>101 Dothideomycetes genomes: a test case for predicting lifestyles and emergence of pathogens.</title>
        <authorList>
            <person name="Haridas S."/>
            <person name="Albert R."/>
            <person name="Binder M."/>
            <person name="Bloem J."/>
            <person name="Labutti K."/>
            <person name="Salamov A."/>
            <person name="Andreopoulos B."/>
            <person name="Baker S."/>
            <person name="Barry K."/>
            <person name="Bills G."/>
            <person name="Bluhm B."/>
            <person name="Cannon C."/>
            <person name="Castanera R."/>
            <person name="Culley D."/>
            <person name="Daum C."/>
            <person name="Ezra D."/>
            <person name="Gonzalez J."/>
            <person name="Henrissat B."/>
            <person name="Kuo A."/>
            <person name="Liang C."/>
            <person name="Lipzen A."/>
            <person name="Lutzoni F."/>
            <person name="Magnuson J."/>
            <person name="Mondo S."/>
            <person name="Nolan M."/>
            <person name="Ohm R."/>
            <person name="Pangilinan J."/>
            <person name="Park H.-J."/>
            <person name="Ramirez L."/>
            <person name="Alfaro M."/>
            <person name="Sun H."/>
            <person name="Tritt A."/>
            <person name="Yoshinaga Y."/>
            <person name="Zwiers L.-H."/>
            <person name="Turgeon B."/>
            <person name="Goodwin S."/>
            <person name="Spatafora J."/>
            <person name="Crous P."/>
            <person name="Grigoriev I."/>
        </authorList>
    </citation>
    <scope>NUCLEOTIDE SEQUENCE</scope>
    <source>
        <strain evidence="2">ATCC 36951</strain>
    </source>
</reference>
<dbReference type="AlphaFoldDB" id="A0A6A6CWI0"/>
<protein>
    <submittedName>
        <fullName evidence="2">Uncharacterized protein</fullName>
    </submittedName>
</protein>
<organism evidence="2 3">
    <name type="scientific">Zasmidium cellare ATCC 36951</name>
    <dbReference type="NCBI Taxonomy" id="1080233"/>
    <lineage>
        <taxon>Eukaryota</taxon>
        <taxon>Fungi</taxon>
        <taxon>Dikarya</taxon>
        <taxon>Ascomycota</taxon>
        <taxon>Pezizomycotina</taxon>
        <taxon>Dothideomycetes</taxon>
        <taxon>Dothideomycetidae</taxon>
        <taxon>Mycosphaerellales</taxon>
        <taxon>Mycosphaerellaceae</taxon>
        <taxon>Zasmidium</taxon>
    </lineage>
</organism>
<dbReference type="Pfam" id="PF12311">
    <property type="entry name" value="DUF3632"/>
    <property type="match status" value="1"/>
</dbReference>
<feature type="region of interest" description="Disordered" evidence="1">
    <location>
        <begin position="196"/>
        <end position="215"/>
    </location>
</feature>
<accession>A0A6A6CWI0</accession>